<keyword evidence="7 9" id="KW-0460">Magnesium</keyword>
<dbReference type="GO" id="GO:0051301">
    <property type="term" value="P:cell division"/>
    <property type="evidence" value="ECO:0007669"/>
    <property type="project" value="UniProtKB-KW"/>
</dbReference>
<dbReference type="AlphaFoldDB" id="A0AAW8W8R6"/>
<reference evidence="10" key="1">
    <citation type="submission" date="2023-08" db="EMBL/GenBank/DDBJ databases">
        <authorList>
            <person name="Page C.A."/>
            <person name="Perez-Diaz I.M."/>
        </authorList>
    </citation>
    <scope>NUCLEOTIDE SEQUENCE</scope>
    <source>
        <strain evidence="10">3.8.38</strain>
    </source>
</reference>
<comment type="function">
    <text evidence="7">Catalyzes the initial step of the lipid cycle reactions in the biosynthesis of the cell wall peptidoglycan: transfers peptidoglycan precursor phospho-MurNAc-pentapeptide from UDP-MurNAc-pentapeptide onto the lipid carrier undecaprenyl phosphate, yielding undecaprenyl-pyrophosphoryl-MurNAc-pentapeptide, known as lipid I.</text>
</comment>
<evidence type="ECO:0000256" key="4">
    <source>
        <dbReference type="ARBA" id="ARBA00022692"/>
    </source>
</evidence>
<keyword evidence="7" id="KW-0133">Cell shape</keyword>
<sequence length="327" mass="36011">MSKIMITALIPFVGGLVITAAFMPSLIRYFRARHEGQMIREEGPTWHEKKSGTPTMGGLLFIIAIILMTLVTSWLVAPHHVLSTTWILLFILILYGALGAWDDSIKLFHRQNEGLKAWQKLLGQIVGALLLFWVYAHEHLPMELQIPGLGTWHMGGWYALFAIIWLVGFSNAVNLSDGLDGLVSGLASISFAAYGIVALNQHQLNISIFCFAVVGSLLGFLIFNHKPAKIFMGDTGSLALGGALAAVSILLHHELSLLWIGLVYVIETASVILQVASFKLTGKRIFLMSPIHHHFEMLGWSEWKIDFTFWAVGLITAVSGVAVILAK</sequence>
<comment type="pathway">
    <text evidence="7">Cell wall biogenesis; peptidoglycan biosynthesis.</text>
</comment>
<evidence type="ECO:0000313" key="11">
    <source>
        <dbReference type="Proteomes" id="UP001254075"/>
    </source>
</evidence>
<dbReference type="GO" id="GO:0005886">
    <property type="term" value="C:plasma membrane"/>
    <property type="evidence" value="ECO:0007669"/>
    <property type="project" value="UniProtKB-SubCell"/>
</dbReference>
<keyword evidence="7" id="KW-1003">Cell membrane</keyword>
<dbReference type="EC" id="2.7.8.13" evidence="7 8"/>
<dbReference type="PANTHER" id="PTHR22926:SF5">
    <property type="entry name" value="PHOSPHO-N-ACETYLMURAMOYL-PENTAPEPTIDE-TRANSFERASE HOMOLOG"/>
    <property type="match status" value="1"/>
</dbReference>
<dbReference type="GO" id="GO:0008360">
    <property type="term" value="P:regulation of cell shape"/>
    <property type="evidence" value="ECO:0007669"/>
    <property type="project" value="UniProtKB-KW"/>
</dbReference>
<name>A0AAW8W8R6_9LACO</name>
<feature type="transmembrane region" description="Helical" evidence="7">
    <location>
        <begin position="6"/>
        <end position="30"/>
    </location>
</feature>
<evidence type="ECO:0000256" key="9">
    <source>
        <dbReference type="PIRSR" id="PIRSR600715-1"/>
    </source>
</evidence>
<evidence type="ECO:0000313" key="10">
    <source>
        <dbReference type="EMBL" id="MDT7014779.1"/>
    </source>
</evidence>
<dbReference type="InterPro" id="IPR018480">
    <property type="entry name" value="PNAcMuramoyl-5peptid_Trfase_CS"/>
</dbReference>
<accession>A0AAW8W8R6</accession>
<feature type="transmembrane region" description="Helical" evidence="7">
    <location>
        <begin position="182"/>
        <end position="200"/>
    </location>
</feature>
<feature type="transmembrane region" description="Helical" evidence="7">
    <location>
        <begin position="307"/>
        <end position="326"/>
    </location>
</feature>
<dbReference type="InterPro" id="IPR003524">
    <property type="entry name" value="PNAcMuramoyl-5peptid_Trfase"/>
</dbReference>
<evidence type="ECO:0000256" key="5">
    <source>
        <dbReference type="ARBA" id="ARBA00022989"/>
    </source>
</evidence>
<dbReference type="EMBL" id="JAVLAM010000001">
    <property type="protein sequence ID" value="MDT7014779.1"/>
    <property type="molecule type" value="Genomic_DNA"/>
</dbReference>
<dbReference type="InterPro" id="IPR000715">
    <property type="entry name" value="Glycosyl_transferase_4"/>
</dbReference>
<keyword evidence="7 9" id="KW-0479">Metal-binding</keyword>
<feature type="binding site" evidence="9">
    <location>
        <position position="174"/>
    </location>
    <ligand>
        <name>Mg(2+)</name>
        <dbReference type="ChEBI" id="CHEBI:18420"/>
    </ligand>
</feature>
<organism evidence="10 11">
    <name type="scientific">Levilactobacillus namurensis</name>
    <dbReference type="NCBI Taxonomy" id="380393"/>
    <lineage>
        <taxon>Bacteria</taxon>
        <taxon>Bacillati</taxon>
        <taxon>Bacillota</taxon>
        <taxon>Bacilli</taxon>
        <taxon>Lactobacillales</taxon>
        <taxon>Lactobacillaceae</taxon>
        <taxon>Levilactobacillus</taxon>
    </lineage>
</organism>
<dbReference type="GO" id="GO:0009252">
    <property type="term" value="P:peptidoglycan biosynthetic process"/>
    <property type="evidence" value="ECO:0007669"/>
    <property type="project" value="UniProtKB-UniRule"/>
</dbReference>
<dbReference type="NCBIfam" id="TIGR00445">
    <property type="entry name" value="mraY"/>
    <property type="match status" value="1"/>
</dbReference>
<dbReference type="PANTHER" id="PTHR22926">
    <property type="entry name" value="PHOSPHO-N-ACETYLMURAMOYL-PENTAPEPTIDE-TRANSFERASE"/>
    <property type="match status" value="1"/>
</dbReference>
<dbReference type="CDD" id="cd06852">
    <property type="entry name" value="GT_MraY"/>
    <property type="match status" value="1"/>
</dbReference>
<comment type="cofactor">
    <cofactor evidence="7 9">
        <name>Mg(2+)</name>
        <dbReference type="ChEBI" id="CHEBI:18420"/>
    </cofactor>
</comment>
<keyword evidence="7" id="KW-0961">Cell wall biogenesis/degradation</keyword>
<keyword evidence="6 7" id="KW-0472">Membrane</keyword>
<feature type="transmembrane region" description="Helical" evidence="7">
    <location>
        <begin position="257"/>
        <end position="278"/>
    </location>
</feature>
<dbReference type="PROSITE" id="PS01348">
    <property type="entry name" value="MRAY_2"/>
    <property type="match status" value="1"/>
</dbReference>
<evidence type="ECO:0000256" key="7">
    <source>
        <dbReference type="HAMAP-Rule" id="MF_00038"/>
    </source>
</evidence>
<dbReference type="GO" id="GO:0071555">
    <property type="term" value="P:cell wall organization"/>
    <property type="evidence" value="ECO:0007669"/>
    <property type="project" value="UniProtKB-KW"/>
</dbReference>
<keyword evidence="3 7" id="KW-0808">Transferase</keyword>
<evidence type="ECO:0000256" key="3">
    <source>
        <dbReference type="ARBA" id="ARBA00022679"/>
    </source>
</evidence>
<feature type="transmembrane region" description="Helical" evidence="7">
    <location>
        <begin position="83"/>
        <end position="101"/>
    </location>
</feature>
<dbReference type="Pfam" id="PF10555">
    <property type="entry name" value="MraY_sig1"/>
    <property type="match status" value="1"/>
</dbReference>
<dbReference type="GO" id="GO:0046872">
    <property type="term" value="F:metal ion binding"/>
    <property type="evidence" value="ECO:0007669"/>
    <property type="project" value="UniProtKB-KW"/>
</dbReference>
<protein>
    <recommendedName>
        <fullName evidence="7 8">Phospho-N-acetylmuramoyl-pentapeptide-transferase</fullName>
        <ecNumber evidence="7 8">2.7.8.13</ecNumber>
    </recommendedName>
    <alternativeName>
        <fullName evidence="7">UDP-MurNAc-pentapeptide phosphotransferase</fullName>
    </alternativeName>
</protein>
<keyword evidence="5 7" id="KW-1133">Transmembrane helix</keyword>
<evidence type="ECO:0000256" key="1">
    <source>
        <dbReference type="ARBA" id="ARBA00004141"/>
    </source>
</evidence>
<feature type="transmembrane region" description="Helical" evidence="7">
    <location>
        <begin position="121"/>
        <end position="136"/>
    </location>
</feature>
<dbReference type="Proteomes" id="UP001254075">
    <property type="component" value="Unassembled WGS sequence"/>
</dbReference>
<dbReference type="HAMAP" id="MF_00038">
    <property type="entry name" value="MraY"/>
    <property type="match status" value="1"/>
</dbReference>
<dbReference type="GO" id="GO:0008963">
    <property type="term" value="F:phospho-N-acetylmuramoyl-pentapeptide-transferase activity"/>
    <property type="evidence" value="ECO:0007669"/>
    <property type="project" value="UniProtKB-UniRule"/>
</dbReference>
<evidence type="ECO:0000256" key="8">
    <source>
        <dbReference type="NCBIfam" id="TIGR00445"/>
    </source>
</evidence>
<comment type="similarity">
    <text evidence="2 7">Belongs to the glycosyltransferase 4 family. MraY subfamily.</text>
</comment>
<proteinExistence type="inferred from homology"/>
<feature type="transmembrane region" description="Helical" evidence="7">
    <location>
        <begin position="58"/>
        <end position="77"/>
    </location>
</feature>
<keyword evidence="7" id="KW-0573">Peptidoglycan synthesis</keyword>
<comment type="caution">
    <text evidence="10">The sequence shown here is derived from an EMBL/GenBank/DDBJ whole genome shotgun (WGS) entry which is preliminary data.</text>
</comment>
<feature type="transmembrane region" description="Helical" evidence="7">
    <location>
        <begin position="230"/>
        <end position="251"/>
    </location>
</feature>
<dbReference type="Pfam" id="PF00953">
    <property type="entry name" value="Glycos_transf_4"/>
    <property type="match status" value="1"/>
</dbReference>
<evidence type="ECO:0000256" key="6">
    <source>
        <dbReference type="ARBA" id="ARBA00023136"/>
    </source>
</evidence>
<comment type="subcellular location">
    <subcellularLocation>
        <location evidence="7">Cell membrane</location>
        <topology evidence="7">Multi-pass membrane protein</topology>
    </subcellularLocation>
    <subcellularLocation>
        <location evidence="1">Membrane</location>
        <topology evidence="1">Multi-pass membrane protein</topology>
    </subcellularLocation>
</comment>
<gene>
    <name evidence="7 10" type="primary">mraY</name>
    <name evidence="10" type="ORF">RI532_10230</name>
</gene>
<keyword evidence="7" id="KW-0131">Cell cycle</keyword>
<feature type="binding site" evidence="9">
    <location>
        <position position="234"/>
    </location>
    <ligand>
        <name>Mg(2+)</name>
        <dbReference type="ChEBI" id="CHEBI:18420"/>
    </ligand>
</feature>
<feature type="transmembrane region" description="Helical" evidence="7">
    <location>
        <begin position="206"/>
        <end position="223"/>
    </location>
</feature>
<evidence type="ECO:0000256" key="2">
    <source>
        <dbReference type="ARBA" id="ARBA00005583"/>
    </source>
</evidence>
<comment type="catalytic activity">
    <reaction evidence="7">
        <text>UDP-N-acetyl-alpha-D-muramoyl-L-alanyl-gamma-D-glutamyl-L-lysyl-D-alanyl-D-alanine + di-trans,octa-cis-undecaprenyl phosphate = Mur2Ac(oyl-L-Ala-gamma-D-Glu-L-Lys-D-Ala-D-Ala)-di-trans,octa-cis-undecaprenyl diphosphate + UMP</text>
        <dbReference type="Rhea" id="RHEA:21920"/>
        <dbReference type="ChEBI" id="CHEBI:57865"/>
        <dbReference type="ChEBI" id="CHEBI:60032"/>
        <dbReference type="ChEBI" id="CHEBI:60392"/>
        <dbReference type="ChEBI" id="CHEBI:70758"/>
        <dbReference type="EC" id="2.7.8.13"/>
    </reaction>
</comment>
<keyword evidence="4 7" id="KW-0812">Transmembrane</keyword>
<dbReference type="PROSITE" id="PS01347">
    <property type="entry name" value="MRAY_1"/>
    <property type="match status" value="1"/>
</dbReference>
<keyword evidence="7" id="KW-0132">Cell division</keyword>
<feature type="transmembrane region" description="Helical" evidence="7">
    <location>
        <begin position="156"/>
        <end position="175"/>
    </location>
</feature>